<dbReference type="PANTHER" id="PTHR30386:SF28">
    <property type="entry name" value="EXPORTED PROTEIN"/>
    <property type="match status" value="1"/>
</dbReference>
<evidence type="ECO:0000259" key="3">
    <source>
        <dbReference type="Pfam" id="PF26002"/>
    </source>
</evidence>
<dbReference type="Pfam" id="PF26002">
    <property type="entry name" value="Beta-barrel_AprE"/>
    <property type="match status" value="1"/>
</dbReference>
<evidence type="ECO:0000256" key="1">
    <source>
        <dbReference type="SAM" id="Coils"/>
    </source>
</evidence>
<evidence type="ECO:0000313" key="4">
    <source>
        <dbReference type="EMBL" id="MFD2308956.1"/>
    </source>
</evidence>
<feature type="transmembrane region" description="Helical" evidence="2">
    <location>
        <begin position="21"/>
        <end position="40"/>
    </location>
</feature>
<organism evidence="4 5">
    <name type="scientific">Microbulbifer halophilus</name>
    <dbReference type="NCBI Taxonomy" id="453963"/>
    <lineage>
        <taxon>Bacteria</taxon>
        <taxon>Pseudomonadati</taxon>
        <taxon>Pseudomonadota</taxon>
        <taxon>Gammaproteobacteria</taxon>
        <taxon>Cellvibrionales</taxon>
        <taxon>Microbulbiferaceae</taxon>
        <taxon>Microbulbifer</taxon>
    </lineage>
</organism>
<protein>
    <submittedName>
        <fullName evidence="4">HlyD family secretion protein</fullName>
    </submittedName>
</protein>
<dbReference type="Proteomes" id="UP001597425">
    <property type="component" value="Unassembled WGS sequence"/>
</dbReference>
<keyword evidence="5" id="KW-1185">Reference proteome</keyword>
<feature type="domain" description="AprE-like beta-barrel" evidence="3">
    <location>
        <begin position="292"/>
        <end position="385"/>
    </location>
</feature>
<dbReference type="InterPro" id="IPR011053">
    <property type="entry name" value="Single_hybrid_motif"/>
</dbReference>
<evidence type="ECO:0000313" key="5">
    <source>
        <dbReference type="Proteomes" id="UP001597425"/>
    </source>
</evidence>
<dbReference type="RefSeq" id="WP_265721850.1">
    <property type="nucleotide sequence ID" value="NZ_JAPIVK010000015.1"/>
</dbReference>
<evidence type="ECO:0000256" key="2">
    <source>
        <dbReference type="SAM" id="Phobius"/>
    </source>
</evidence>
<dbReference type="Gene3D" id="2.40.50.100">
    <property type="match status" value="1"/>
</dbReference>
<feature type="coiled-coil region" evidence="1">
    <location>
        <begin position="198"/>
        <end position="250"/>
    </location>
</feature>
<sequence>MERQADRLHGDILLLPRFSHVAILALLLAWVFAAVVWLAASDYARKETVQGWLEPASGVVRIYAERSGIIKQVLVEEGERVVEDQPLIVVNGDRILADGKHLESLLLAEYKSQRQLLSEQLERSEKIYRQRRRDLEQRIAATKEDLSLLEKQIATQGRRYTLIAEQAERYRLLEERGHISSSELEGVVAQELELSTERQSLARSRIKLRNQVQQLENERALLPEEHANTADQLRARLSDLAQQIAQLHGQRAYVVKASRAGIVSNLQAREGQQAQSTIPVLSLVPDGHALKAELLVPVRSAGFLDAGQALNIRYDAFPYQKFGLHDGSVVEVSDTVILPDELLHAPVTVREPVFQVSAELGRPSVRAYGKDFSLKPGMTLSADVQLAERSLLQWLLEPIYSLKGRL</sequence>
<keyword evidence="1" id="KW-0175">Coiled coil</keyword>
<dbReference type="SUPFAM" id="SSF51230">
    <property type="entry name" value="Single hybrid motif"/>
    <property type="match status" value="1"/>
</dbReference>
<gene>
    <name evidence="4" type="ORF">ACFSKX_00875</name>
</gene>
<keyword evidence="2" id="KW-0812">Transmembrane</keyword>
<dbReference type="EMBL" id="JBHUJD010000001">
    <property type="protein sequence ID" value="MFD2308956.1"/>
    <property type="molecule type" value="Genomic_DNA"/>
</dbReference>
<dbReference type="InterPro" id="IPR058982">
    <property type="entry name" value="Beta-barrel_AprE"/>
</dbReference>
<accession>A0ABW5E5S3</accession>
<proteinExistence type="predicted"/>
<keyword evidence="2" id="KW-1133">Transmembrane helix</keyword>
<feature type="coiled-coil region" evidence="1">
    <location>
        <begin position="107"/>
        <end position="152"/>
    </location>
</feature>
<reference evidence="5" key="1">
    <citation type="journal article" date="2019" name="Int. J. Syst. Evol. Microbiol.">
        <title>The Global Catalogue of Microorganisms (GCM) 10K type strain sequencing project: providing services to taxonomists for standard genome sequencing and annotation.</title>
        <authorList>
            <consortium name="The Broad Institute Genomics Platform"/>
            <consortium name="The Broad Institute Genome Sequencing Center for Infectious Disease"/>
            <person name="Wu L."/>
            <person name="Ma J."/>
        </authorList>
    </citation>
    <scope>NUCLEOTIDE SEQUENCE [LARGE SCALE GENOMIC DNA]</scope>
    <source>
        <strain evidence="5">KCTC 12848</strain>
    </source>
</reference>
<keyword evidence="2" id="KW-0472">Membrane</keyword>
<name>A0ABW5E5S3_9GAMM</name>
<dbReference type="PANTHER" id="PTHR30386">
    <property type="entry name" value="MEMBRANE FUSION SUBUNIT OF EMRAB-TOLC MULTIDRUG EFFLUX PUMP"/>
    <property type="match status" value="1"/>
</dbReference>
<comment type="caution">
    <text evidence="4">The sequence shown here is derived from an EMBL/GenBank/DDBJ whole genome shotgun (WGS) entry which is preliminary data.</text>
</comment>
<dbReference type="InterPro" id="IPR050739">
    <property type="entry name" value="MFP"/>
</dbReference>
<dbReference type="PRINTS" id="PR01490">
    <property type="entry name" value="RTXTOXIND"/>
</dbReference>